<dbReference type="RefSeq" id="WP_093428342.1">
    <property type="nucleotide sequence ID" value="NZ_FOMJ01000005.1"/>
</dbReference>
<evidence type="ECO:0000313" key="3">
    <source>
        <dbReference type="EMBL" id="SFD46120.1"/>
    </source>
</evidence>
<dbReference type="InterPro" id="IPR003774">
    <property type="entry name" value="AlgH-like"/>
</dbReference>
<dbReference type="Gene3D" id="3.40.1740.10">
    <property type="entry name" value="VC0467-like"/>
    <property type="match status" value="1"/>
</dbReference>
<dbReference type="Pfam" id="PF02622">
    <property type="entry name" value="DUF179"/>
    <property type="match status" value="1"/>
</dbReference>
<reference evidence="3 4" key="1">
    <citation type="submission" date="2016-10" db="EMBL/GenBank/DDBJ databases">
        <authorList>
            <person name="de Groot N.N."/>
        </authorList>
    </citation>
    <scope>NUCLEOTIDE SEQUENCE [LARGE SCALE GENOMIC DNA]</scope>
    <source>
        <strain evidence="3 4">HL3</strain>
    </source>
</reference>
<name>A0A1I1SSU9_9GAMM</name>
<evidence type="ECO:0000256" key="2">
    <source>
        <dbReference type="HAMAP-Rule" id="MF_00758"/>
    </source>
</evidence>
<dbReference type="AlphaFoldDB" id="A0A1I1SSU9"/>
<dbReference type="EMBL" id="FOMJ01000005">
    <property type="protein sequence ID" value="SFD46120.1"/>
    <property type="molecule type" value="Genomic_DNA"/>
</dbReference>
<comment type="similarity">
    <text evidence="1 2">Belongs to the UPF0301 (AlgH) family.</text>
</comment>
<protein>
    <recommendedName>
        <fullName evidence="2">UPF0301 protein SAMN05660831_01701</fullName>
    </recommendedName>
</protein>
<accession>A0A1I1SSU9</accession>
<proteinExistence type="inferred from homology"/>
<dbReference type="STRING" id="1123397.SAMN05660831_01701"/>
<gene>
    <name evidence="3" type="ORF">SAMN05660831_01701</name>
</gene>
<dbReference type="SUPFAM" id="SSF143456">
    <property type="entry name" value="VC0467-like"/>
    <property type="match status" value="1"/>
</dbReference>
<keyword evidence="4" id="KW-1185">Reference proteome</keyword>
<dbReference type="GO" id="GO:0005829">
    <property type="term" value="C:cytosol"/>
    <property type="evidence" value="ECO:0007669"/>
    <property type="project" value="TreeGrafter"/>
</dbReference>
<organism evidence="3 4">
    <name type="scientific">Thiohalospira halophila DSM 15071</name>
    <dbReference type="NCBI Taxonomy" id="1123397"/>
    <lineage>
        <taxon>Bacteria</taxon>
        <taxon>Pseudomonadati</taxon>
        <taxon>Pseudomonadota</taxon>
        <taxon>Gammaproteobacteria</taxon>
        <taxon>Thiohalospirales</taxon>
        <taxon>Thiohalospiraceae</taxon>
        <taxon>Thiohalospira</taxon>
    </lineage>
</organism>
<dbReference type="NCBIfam" id="NF001266">
    <property type="entry name" value="PRK00228.1-1"/>
    <property type="match status" value="1"/>
</dbReference>
<dbReference type="PANTHER" id="PTHR30327">
    <property type="entry name" value="UNCHARACTERIZED PROTEIN YQGE"/>
    <property type="match status" value="1"/>
</dbReference>
<dbReference type="HAMAP" id="MF_00758">
    <property type="entry name" value="UPF0301"/>
    <property type="match status" value="1"/>
</dbReference>
<evidence type="ECO:0000313" key="4">
    <source>
        <dbReference type="Proteomes" id="UP000198611"/>
    </source>
</evidence>
<sequence length="186" mass="19779">MHGTDLTDQFLIAMPALSDPNFAQAVAYVAQHNAEGAFGIVINRPADVTLEEILAQMDLRAATPEIGAQPVYSGGPVDTERGFVLHAPLGDWEATLPVSDDIGVTTSRDILEAMAKGEGPEESLLALGYAGWDAGQLEQELGQNTWLSVPASREVLFRTPAEQRWQAAATTLGVDLTLLSKDAGHA</sequence>
<evidence type="ECO:0000256" key="1">
    <source>
        <dbReference type="ARBA" id="ARBA00009600"/>
    </source>
</evidence>
<dbReference type="Proteomes" id="UP000198611">
    <property type="component" value="Unassembled WGS sequence"/>
</dbReference>
<dbReference type="OrthoDB" id="9807486at2"/>
<dbReference type="PANTHER" id="PTHR30327:SF1">
    <property type="entry name" value="UPF0301 PROTEIN YQGE"/>
    <property type="match status" value="1"/>
</dbReference>